<dbReference type="Gene3D" id="3.30.565.10">
    <property type="entry name" value="Histidine kinase-like ATPase, C-terminal domain"/>
    <property type="match status" value="1"/>
</dbReference>
<dbReference type="InterPro" id="IPR004358">
    <property type="entry name" value="Sig_transdc_His_kin-like_C"/>
</dbReference>
<dbReference type="InterPro" id="IPR000700">
    <property type="entry name" value="PAS-assoc_C"/>
</dbReference>
<dbReference type="PROSITE" id="PS50109">
    <property type="entry name" value="HIS_KIN"/>
    <property type="match status" value="1"/>
</dbReference>
<dbReference type="OrthoDB" id="9810730at2"/>
<evidence type="ECO:0000256" key="5">
    <source>
        <dbReference type="ARBA" id="ARBA00022777"/>
    </source>
</evidence>
<dbReference type="Gene3D" id="3.40.50.2300">
    <property type="match status" value="1"/>
</dbReference>
<dbReference type="PROSITE" id="PS50113">
    <property type="entry name" value="PAC"/>
    <property type="match status" value="2"/>
</dbReference>
<dbReference type="Proteomes" id="UP000005744">
    <property type="component" value="Unassembled WGS sequence"/>
</dbReference>
<dbReference type="InterPro" id="IPR001610">
    <property type="entry name" value="PAC"/>
</dbReference>
<dbReference type="PRINTS" id="PR00344">
    <property type="entry name" value="BCTRLSENSOR"/>
</dbReference>
<dbReference type="InterPro" id="IPR001789">
    <property type="entry name" value="Sig_transdc_resp-reg_receiver"/>
</dbReference>
<evidence type="ECO:0000256" key="2">
    <source>
        <dbReference type="ARBA" id="ARBA00012438"/>
    </source>
</evidence>
<dbReference type="InterPro" id="IPR011006">
    <property type="entry name" value="CheY-like_superfamily"/>
</dbReference>
<dbReference type="InterPro" id="IPR005467">
    <property type="entry name" value="His_kinase_dom"/>
</dbReference>
<evidence type="ECO:0000313" key="14">
    <source>
        <dbReference type="Proteomes" id="UP000005744"/>
    </source>
</evidence>
<feature type="domain" description="PAC" evidence="12">
    <location>
        <begin position="388"/>
        <end position="440"/>
    </location>
</feature>
<gene>
    <name evidence="13" type="ORF">BegalDRAFT_2556</name>
</gene>
<dbReference type="Gene3D" id="3.30.450.20">
    <property type="entry name" value="PAS domain"/>
    <property type="match status" value="3"/>
</dbReference>
<dbReference type="EC" id="2.7.13.3" evidence="2"/>
<evidence type="ECO:0000259" key="10">
    <source>
        <dbReference type="PROSITE" id="PS50110"/>
    </source>
</evidence>
<sequence length="908" mass="103840">MDGTTSATSDHKQASDKEVIAALQAQIKQFQDQQYELATQNASLRQRLATTSFYQAILAHSQEAIAVRDMNNRLVYYNALYLQIFQHTSTSIAQLDGQALAEYPAETLQLLQQTIIPQVLHTHTWVGKLTLQTRQHQVFTANQRFIAITDAIGQVTHIACLTETTRLSTASSTVQPTPYLIHCLNQLIPQFFYIFDLKSEKYIYLNERLTQFLGYGSVTIQQLGGQLFNQFVHDEDLAQFQQKRRGLETSQTGEIVITDYRMRNPILQNQWHWFRGREMVFMRDEAGNATQILGEIEDITAYKQLEQALSQHEKRFELAIRGMNEGLWEWDLVKNTLCYFPRWLEIVGYQSDELAIDVATWQALIHPDDLTTVIQTLQAYLQGHLPYYEASYRLHHKAGHYVWVLDRGVADRNTQGMAYHLVGAITDLTVQLHVEAELRKAKETAEAANSAKSIFLANISHELRTPLNAILGYVQFCAADKHLSQERRHDINIIQRNGEHLLTLINDVLDLAKIESGYLSLEPNRCYLGKLLKETLEIFHLQAHHKNIKLTFTTHSHLPDIIHIDEKRLRQILINLLSNALKFTQIGFITLQLEFDNEKLQIQVKDTGIGIAPEYLDKIFLPFYQIGNNEEIKRVEGTGLGLTITKTVVELLKGKLEIHSELGKGSTFQVELPIQKISQPLDLPAKSPVIIGFTNPSPLILVVDDNATNRLMLKRLLQEVGFNVEEAINGEDALIQANLLHPQVIFMDIVMPIMSGYEAVRRLRQQDEFKKTIIIAISANAFNDSKTNSLIIGCNDFIAKPFQHELLLNCLQKFLDLNWIYEPILEQSSISSLQQTYSDTPNRVALSPEQAKYLYDLTQQGDVYGVMEYAKQLADTQENLRAICEEIAELALELREEEIYKRLQPYLQ</sequence>
<evidence type="ECO:0000256" key="8">
    <source>
        <dbReference type="SAM" id="Coils"/>
    </source>
</evidence>
<proteinExistence type="predicted"/>
<dbReference type="SUPFAM" id="SSF55785">
    <property type="entry name" value="PYP-like sensor domain (PAS domain)"/>
    <property type="match status" value="3"/>
</dbReference>
<evidence type="ECO:0000256" key="3">
    <source>
        <dbReference type="ARBA" id="ARBA00022553"/>
    </source>
</evidence>
<dbReference type="Gene3D" id="1.10.287.130">
    <property type="match status" value="1"/>
</dbReference>
<dbReference type="CDD" id="cd00130">
    <property type="entry name" value="PAS"/>
    <property type="match status" value="2"/>
</dbReference>
<dbReference type="InterPro" id="IPR036097">
    <property type="entry name" value="HisK_dim/P_sf"/>
</dbReference>
<dbReference type="Pfam" id="PF02518">
    <property type="entry name" value="HATPase_c"/>
    <property type="match status" value="1"/>
</dbReference>
<evidence type="ECO:0000256" key="6">
    <source>
        <dbReference type="ARBA" id="ARBA00023012"/>
    </source>
</evidence>
<dbReference type="Pfam" id="PF08447">
    <property type="entry name" value="PAS_3"/>
    <property type="match status" value="2"/>
</dbReference>
<dbReference type="SUPFAM" id="SSF52172">
    <property type="entry name" value="CheY-like"/>
    <property type="match status" value="1"/>
</dbReference>
<organism evidence="13 14">
    <name type="scientific">Beggiatoa alba B18LD</name>
    <dbReference type="NCBI Taxonomy" id="395493"/>
    <lineage>
        <taxon>Bacteria</taxon>
        <taxon>Pseudomonadati</taxon>
        <taxon>Pseudomonadota</taxon>
        <taxon>Gammaproteobacteria</taxon>
        <taxon>Thiotrichales</taxon>
        <taxon>Thiotrichaceae</taxon>
        <taxon>Beggiatoa</taxon>
    </lineage>
</organism>
<evidence type="ECO:0000259" key="11">
    <source>
        <dbReference type="PROSITE" id="PS50112"/>
    </source>
</evidence>
<evidence type="ECO:0000256" key="4">
    <source>
        <dbReference type="ARBA" id="ARBA00022679"/>
    </source>
</evidence>
<keyword evidence="6" id="KW-0902">Two-component regulatory system</keyword>
<protein>
    <recommendedName>
        <fullName evidence="2">histidine kinase</fullName>
        <ecNumber evidence="2">2.7.13.3</ecNumber>
    </recommendedName>
</protein>
<evidence type="ECO:0000259" key="12">
    <source>
        <dbReference type="PROSITE" id="PS50113"/>
    </source>
</evidence>
<dbReference type="STRING" id="395493.BegalDRAFT_2556"/>
<dbReference type="PROSITE" id="PS50112">
    <property type="entry name" value="PAS"/>
    <property type="match status" value="1"/>
</dbReference>
<evidence type="ECO:0000256" key="1">
    <source>
        <dbReference type="ARBA" id="ARBA00000085"/>
    </source>
</evidence>
<dbReference type="GO" id="GO:0009927">
    <property type="term" value="F:histidine phosphotransfer kinase activity"/>
    <property type="evidence" value="ECO:0007669"/>
    <property type="project" value="TreeGrafter"/>
</dbReference>
<dbReference type="InterPro" id="IPR003594">
    <property type="entry name" value="HATPase_dom"/>
</dbReference>
<dbReference type="AlphaFoldDB" id="I3CIF6"/>
<keyword evidence="14" id="KW-1185">Reference proteome</keyword>
<dbReference type="InterPro" id="IPR013655">
    <property type="entry name" value="PAS_fold_3"/>
</dbReference>
<dbReference type="SMART" id="SM00086">
    <property type="entry name" value="PAC"/>
    <property type="match status" value="2"/>
</dbReference>
<keyword evidence="3 7" id="KW-0597">Phosphoprotein</keyword>
<dbReference type="Pfam" id="PF13188">
    <property type="entry name" value="PAS_8"/>
    <property type="match status" value="1"/>
</dbReference>
<dbReference type="SUPFAM" id="SSF47384">
    <property type="entry name" value="Homodimeric domain of signal transducing histidine kinase"/>
    <property type="match status" value="1"/>
</dbReference>
<dbReference type="PANTHER" id="PTHR43047:SF72">
    <property type="entry name" value="OSMOSENSING HISTIDINE PROTEIN KINASE SLN1"/>
    <property type="match status" value="1"/>
</dbReference>
<dbReference type="Pfam" id="PF00072">
    <property type="entry name" value="Response_reg"/>
    <property type="match status" value="1"/>
</dbReference>
<reference evidence="13 14" key="1">
    <citation type="submission" date="2011-11" db="EMBL/GenBank/DDBJ databases">
        <title>Improved High-Quality Draft sequence of Beggiatoa alba B18lD.</title>
        <authorList>
            <consortium name="US DOE Joint Genome Institute"/>
            <person name="Lucas S."/>
            <person name="Han J."/>
            <person name="Lapidus A."/>
            <person name="Cheng J.-F."/>
            <person name="Goodwin L."/>
            <person name="Pitluck S."/>
            <person name="Peters L."/>
            <person name="Mikhailova N."/>
            <person name="Held B."/>
            <person name="Detter J.C."/>
            <person name="Han C."/>
            <person name="Tapia R."/>
            <person name="Land M."/>
            <person name="Hauser L."/>
            <person name="Kyrpides N."/>
            <person name="Ivanova N."/>
            <person name="Pagani I."/>
            <person name="Samuel K."/>
            <person name="Teske A."/>
            <person name="Mueller J."/>
            <person name="Woyke T."/>
        </authorList>
    </citation>
    <scope>NUCLEOTIDE SEQUENCE [LARGE SCALE GENOMIC DNA]</scope>
    <source>
        <strain evidence="13 14">B18LD</strain>
    </source>
</reference>
<dbReference type="SUPFAM" id="SSF55874">
    <property type="entry name" value="ATPase domain of HSP90 chaperone/DNA topoisomerase II/histidine kinase"/>
    <property type="match status" value="1"/>
</dbReference>
<dbReference type="EMBL" id="JH600070">
    <property type="protein sequence ID" value="EIJ43399.1"/>
    <property type="molecule type" value="Genomic_DNA"/>
</dbReference>
<dbReference type="RefSeq" id="WP_002690553.1">
    <property type="nucleotide sequence ID" value="NZ_JH600070.1"/>
</dbReference>
<dbReference type="InterPro" id="IPR003661">
    <property type="entry name" value="HisK_dim/P_dom"/>
</dbReference>
<dbReference type="FunFam" id="3.30.565.10:FF:000010">
    <property type="entry name" value="Sensor histidine kinase RcsC"/>
    <property type="match status" value="1"/>
</dbReference>
<dbReference type="GO" id="GO:0000155">
    <property type="term" value="F:phosphorelay sensor kinase activity"/>
    <property type="evidence" value="ECO:0007669"/>
    <property type="project" value="InterPro"/>
</dbReference>
<dbReference type="PROSITE" id="PS50110">
    <property type="entry name" value="RESPONSE_REGULATORY"/>
    <property type="match status" value="1"/>
</dbReference>
<feature type="coiled-coil region" evidence="8">
    <location>
        <begin position="866"/>
        <end position="893"/>
    </location>
</feature>
<feature type="domain" description="Histidine kinase" evidence="9">
    <location>
        <begin position="458"/>
        <end position="676"/>
    </location>
</feature>
<dbReference type="SMART" id="SM00387">
    <property type="entry name" value="HATPase_c"/>
    <property type="match status" value="1"/>
</dbReference>
<accession>I3CIF6</accession>
<name>I3CIF6_9GAMM</name>
<dbReference type="SMART" id="SM00388">
    <property type="entry name" value="HisKA"/>
    <property type="match status" value="1"/>
</dbReference>
<feature type="domain" description="PAC" evidence="12">
    <location>
        <begin position="256"/>
        <end position="311"/>
    </location>
</feature>
<dbReference type="SMART" id="SM00091">
    <property type="entry name" value="PAS"/>
    <property type="match status" value="3"/>
</dbReference>
<dbReference type="CDD" id="cd16922">
    <property type="entry name" value="HATPase_EvgS-ArcB-TorS-like"/>
    <property type="match status" value="1"/>
</dbReference>
<dbReference type="Pfam" id="PF00512">
    <property type="entry name" value="HisKA"/>
    <property type="match status" value="1"/>
</dbReference>
<dbReference type="NCBIfam" id="TIGR00229">
    <property type="entry name" value="sensory_box"/>
    <property type="match status" value="2"/>
</dbReference>
<dbReference type="InterPro" id="IPR035965">
    <property type="entry name" value="PAS-like_dom_sf"/>
</dbReference>
<dbReference type="eggNOG" id="COG2205">
    <property type="taxonomic scope" value="Bacteria"/>
</dbReference>
<feature type="domain" description="Response regulatory" evidence="10">
    <location>
        <begin position="699"/>
        <end position="815"/>
    </location>
</feature>
<keyword evidence="5" id="KW-0418">Kinase</keyword>
<dbReference type="GO" id="GO:0005886">
    <property type="term" value="C:plasma membrane"/>
    <property type="evidence" value="ECO:0007669"/>
    <property type="project" value="TreeGrafter"/>
</dbReference>
<keyword evidence="8" id="KW-0175">Coiled coil</keyword>
<dbReference type="InterPro" id="IPR000014">
    <property type="entry name" value="PAS"/>
</dbReference>
<dbReference type="PANTHER" id="PTHR43047">
    <property type="entry name" value="TWO-COMPONENT HISTIDINE PROTEIN KINASE"/>
    <property type="match status" value="1"/>
</dbReference>
<feature type="domain" description="PAS" evidence="11">
    <location>
        <begin position="312"/>
        <end position="384"/>
    </location>
</feature>
<dbReference type="InterPro" id="IPR036890">
    <property type="entry name" value="HATPase_C_sf"/>
</dbReference>
<comment type="catalytic activity">
    <reaction evidence="1">
        <text>ATP + protein L-histidine = ADP + protein N-phospho-L-histidine.</text>
        <dbReference type="EC" id="2.7.13.3"/>
    </reaction>
</comment>
<feature type="modified residue" description="4-aspartylphosphate" evidence="7">
    <location>
        <position position="748"/>
    </location>
</feature>
<evidence type="ECO:0000313" key="13">
    <source>
        <dbReference type="EMBL" id="EIJ43399.1"/>
    </source>
</evidence>
<dbReference type="SMART" id="SM00448">
    <property type="entry name" value="REC"/>
    <property type="match status" value="1"/>
</dbReference>
<dbReference type="CDD" id="cd17546">
    <property type="entry name" value="REC_hyHK_CKI1_RcsC-like"/>
    <property type="match status" value="1"/>
</dbReference>
<evidence type="ECO:0000256" key="7">
    <source>
        <dbReference type="PROSITE-ProRule" id="PRU00169"/>
    </source>
</evidence>
<dbReference type="HOGENOM" id="CLU_000445_114_15_6"/>
<evidence type="ECO:0000259" key="9">
    <source>
        <dbReference type="PROSITE" id="PS50109"/>
    </source>
</evidence>
<dbReference type="CDD" id="cd00082">
    <property type="entry name" value="HisKA"/>
    <property type="match status" value="1"/>
</dbReference>
<keyword evidence="4" id="KW-0808">Transferase</keyword>